<name>A0A936TDJ0_9ACTN</name>
<organism evidence="2 3">
    <name type="scientific">Candidatus Neomicrothrix subdominans</name>
    <dbReference type="NCBI Taxonomy" id="2954438"/>
    <lineage>
        <taxon>Bacteria</taxon>
        <taxon>Bacillati</taxon>
        <taxon>Actinomycetota</taxon>
        <taxon>Acidimicrobiia</taxon>
        <taxon>Acidimicrobiales</taxon>
        <taxon>Microthrixaceae</taxon>
        <taxon>Candidatus Neomicrothrix</taxon>
    </lineage>
</organism>
<sequence length="103" mass="11139">MTGPTTSDQDDPTMSDQPDPETLAHHLGHLAADADDVTAMLTSQHADGGDIHPEAMHKAERLQASLHDVINALTHHDHLAMDADDVWATLSRKHHDNSGDPVN</sequence>
<accession>A0A936TDJ0</accession>
<evidence type="ECO:0000313" key="3">
    <source>
        <dbReference type="Proteomes" id="UP000727993"/>
    </source>
</evidence>
<evidence type="ECO:0000256" key="1">
    <source>
        <dbReference type="SAM" id="MobiDB-lite"/>
    </source>
</evidence>
<reference evidence="2 3" key="1">
    <citation type="submission" date="2020-10" db="EMBL/GenBank/DDBJ databases">
        <title>Connecting structure to function with the recovery of over 1000 high-quality activated sludge metagenome-assembled genomes encoding full-length rRNA genes using long-read sequencing.</title>
        <authorList>
            <person name="Singleton C.M."/>
            <person name="Petriglieri F."/>
            <person name="Kristensen J.M."/>
            <person name="Kirkegaard R.H."/>
            <person name="Michaelsen T.Y."/>
            <person name="Andersen M.H."/>
            <person name="Karst S.M."/>
            <person name="Dueholm M.S."/>
            <person name="Nielsen P.H."/>
            <person name="Albertsen M."/>
        </authorList>
    </citation>
    <scope>NUCLEOTIDE SEQUENCE [LARGE SCALE GENOMIC DNA]</scope>
    <source>
        <strain evidence="2">Lyne_18-Q3-R50-59_MAXAC.006</strain>
    </source>
</reference>
<dbReference type="Proteomes" id="UP000727993">
    <property type="component" value="Unassembled WGS sequence"/>
</dbReference>
<proteinExistence type="predicted"/>
<dbReference type="AlphaFoldDB" id="A0A936TDJ0"/>
<dbReference type="EMBL" id="JADJZA010000001">
    <property type="protein sequence ID" value="MBK9295679.1"/>
    <property type="molecule type" value="Genomic_DNA"/>
</dbReference>
<protein>
    <submittedName>
        <fullName evidence="2">Uncharacterized protein</fullName>
    </submittedName>
</protein>
<evidence type="ECO:0000313" key="2">
    <source>
        <dbReference type="EMBL" id="MBK9295679.1"/>
    </source>
</evidence>
<feature type="region of interest" description="Disordered" evidence="1">
    <location>
        <begin position="1"/>
        <end position="22"/>
    </location>
</feature>
<gene>
    <name evidence="2" type="ORF">IPN02_02140</name>
</gene>
<comment type="caution">
    <text evidence="2">The sequence shown here is derived from an EMBL/GenBank/DDBJ whole genome shotgun (WGS) entry which is preliminary data.</text>
</comment>